<dbReference type="CDD" id="cd00112">
    <property type="entry name" value="LDLa"/>
    <property type="match status" value="1"/>
</dbReference>
<protein>
    <recommendedName>
        <fullName evidence="7">CUB domain-containing protein</fullName>
    </recommendedName>
</protein>
<dbReference type="PROSITE" id="PS50068">
    <property type="entry name" value="LDLRA_2"/>
    <property type="match status" value="1"/>
</dbReference>
<accession>A0A3S0ZWD5</accession>
<dbReference type="PANTHER" id="PTHR24251:SF28">
    <property type="entry name" value="NEUROPILIN AND TOLLOID-LIKE, ISOFORM B"/>
    <property type="match status" value="1"/>
</dbReference>
<evidence type="ECO:0000256" key="1">
    <source>
        <dbReference type="ARBA" id="ARBA00022737"/>
    </source>
</evidence>
<dbReference type="InterPro" id="IPR000859">
    <property type="entry name" value="CUB_dom"/>
</dbReference>
<evidence type="ECO:0000256" key="5">
    <source>
        <dbReference type="SAM" id="Phobius"/>
    </source>
</evidence>
<feature type="domain" description="CUB" evidence="7">
    <location>
        <begin position="56"/>
        <end position="171"/>
    </location>
</feature>
<evidence type="ECO:0000256" key="6">
    <source>
        <dbReference type="SAM" id="SignalP"/>
    </source>
</evidence>
<dbReference type="Pfam" id="PF00057">
    <property type="entry name" value="Ldl_recept_a"/>
    <property type="match status" value="1"/>
</dbReference>
<keyword evidence="1" id="KW-0677">Repeat</keyword>
<dbReference type="SMART" id="SM00192">
    <property type="entry name" value="LDLa"/>
    <property type="match status" value="1"/>
</dbReference>
<keyword evidence="5" id="KW-0472">Membrane</keyword>
<evidence type="ECO:0000256" key="3">
    <source>
        <dbReference type="PROSITE-ProRule" id="PRU00124"/>
    </source>
</evidence>
<keyword evidence="2 3" id="KW-1015">Disulfide bond</keyword>
<dbReference type="CDD" id="cd00041">
    <property type="entry name" value="CUB"/>
    <property type="match status" value="1"/>
</dbReference>
<keyword evidence="5" id="KW-0812">Transmembrane</keyword>
<dbReference type="SUPFAM" id="SSF57424">
    <property type="entry name" value="LDL receptor-like module"/>
    <property type="match status" value="1"/>
</dbReference>
<dbReference type="STRING" id="188477.A0A3S0ZWD5"/>
<dbReference type="Gene3D" id="2.60.120.290">
    <property type="entry name" value="Spermadhesin, CUB domain"/>
    <property type="match status" value="2"/>
</dbReference>
<dbReference type="EMBL" id="RQTK01000086">
    <property type="protein sequence ID" value="RUS88325.1"/>
    <property type="molecule type" value="Genomic_DNA"/>
</dbReference>
<feature type="region of interest" description="Disordered" evidence="4">
    <location>
        <begin position="356"/>
        <end position="382"/>
    </location>
</feature>
<dbReference type="PROSITE" id="PS01180">
    <property type="entry name" value="CUB"/>
    <property type="match status" value="2"/>
</dbReference>
<evidence type="ECO:0000256" key="4">
    <source>
        <dbReference type="SAM" id="MobiDB-lite"/>
    </source>
</evidence>
<gene>
    <name evidence="8" type="ORF">EGW08_003896</name>
</gene>
<organism evidence="8 9">
    <name type="scientific">Elysia chlorotica</name>
    <name type="common">Eastern emerald elysia</name>
    <name type="synonym">Sea slug</name>
    <dbReference type="NCBI Taxonomy" id="188477"/>
    <lineage>
        <taxon>Eukaryota</taxon>
        <taxon>Metazoa</taxon>
        <taxon>Spiralia</taxon>
        <taxon>Lophotrochozoa</taxon>
        <taxon>Mollusca</taxon>
        <taxon>Gastropoda</taxon>
        <taxon>Heterobranchia</taxon>
        <taxon>Euthyneura</taxon>
        <taxon>Panpulmonata</taxon>
        <taxon>Sacoglossa</taxon>
        <taxon>Placobranchoidea</taxon>
        <taxon>Plakobranchidae</taxon>
        <taxon>Elysia</taxon>
    </lineage>
</organism>
<dbReference type="PROSITE" id="PS01209">
    <property type="entry name" value="LDLRA_1"/>
    <property type="match status" value="1"/>
</dbReference>
<keyword evidence="6" id="KW-0732">Signal</keyword>
<dbReference type="SMART" id="SM00042">
    <property type="entry name" value="CUB"/>
    <property type="match status" value="2"/>
</dbReference>
<dbReference type="FunFam" id="2.60.120.290:FF:000013">
    <property type="entry name" value="Membrane frizzled-related protein"/>
    <property type="match status" value="1"/>
</dbReference>
<dbReference type="OrthoDB" id="9971251at2759"/>
<keyword evidence="5" id="KW-1133">Transmembrane helix</keyword>
<dbReference type="Proteomes" id="UP000271974">
    <property type="component" value="Unassembled WGS sequence"/>
</dbReference>
<evidence type="ECO:0000313" key="9">
    <source>
        <dbReference type="Proteomes" id="UP000271974"/>
    </source>
</evidence>
<dbReference type="Pfam" id="PF00431">
    <property type="entry name" value="CUB"/>
    <property type="match status" value="2"/>
</dbReference>
<feature type="disulfide bond" evidence="3">
    <location>
        <begin position="339"/>
        <end position="354"/>
    </location>
</feature>
<proteinExistence type="predicted"/>
<sequence length="659" mass="73298">MEYQHKCPASPRWLCLLDMAVPLLLLLAASASGQYRVSPKGLRPPPMLMDEIEPTCRNFTYGNWREQVFYSPNYPGEYFNDTDCVLYLEAPHGYKISLDFQDKFVMEKSTDCQYDYLEVRDGPFAYSPLINRFCDAKFPSKIKSSSRYLWLRFKTDGLLQYEGFKAVYEFIKDDARHNGMLGDKPHDSSPCRIPVKLSPHKADGILSSDQVPFGDVSDPRHPKAQSVDCTWEIYTERSHKINLRSNKINIKGRKHCEDSNVTIYERTTLKTPDTKEICSTNRHLDKTSQSNRVFVRVFGSTAADKPNVQLVYSLVREGGPCSEDEIVCGSHCLPVSLHCNGMSNCPDSSDEMNCPVRETSGGAQSKPGDYSDTDETRVQETDESGPLIPKHLLILGVVGGVILCCVTICLCIMCHLRRRERNKPKSASANGNGSGVPPVQRNALEMAVNNSNTTSISLCKQSNDGRATMSGLDRPYYFSQMNSSSPTSSRDISAHRYSITDRGGLSDSDVVHADPIMTESGNYKKYLGLDLSADDGTGMPGVDESMHHHHHHHHFHPSTPSSPSGIMGMTSLEYGQHPHHHRLPDVYPGYPASGGPQWHSALSDDSGMYSYGSLTRPTPFLGMSKPFTYGQPEGKFESKYLSALKALESEAGKDSRPST</sequence>
<dbReference type="InterPro" id="IPR002172">
    <property type="entry name" value="LDrepeatLR_classA_rpt"/>
</dbReference>
<evidence type="ECO:0000313" key="8">
    <source>
        <dbReference type="EMBL" id="RUS88325.1"/>
    </source>
</evidence>
<reference evidence="8 9" key="1">
    <citation type="submission" date="2019-01" db="EMBL/GenBank/DDBJ databases">
        <title>A draft genome assembly of the solar-powered sea slug Elysia chlorotica.</title>
        <authorList>
            <person name="Cai H."/>
            <person name="Li Q."/>
            <person name="Fang X."/>
            <person name="Li J."/>
            <person name="Curtis N.E."/>
            <person name="Altenburger A."/>
            <person name="Shibata T."/>
            <person name="Feng M."/>
            <person name="Maeda T."/>
            <person name="Schwartz J.A."/>
            <person name="Shigenobu S."/>
            <person name="Lundholm N."/>
            <person name="Nishiyama T."/>
            <person name="Yang H."/>
            <person name="Hasebe M."/>
            <person name="Li S."/>
            <person name="Pierce S.K."/>
            <person name="Wang J."/>
        </authorList>
    </citation>
    <scope>NUCLEOTIDE SEQUENCE [LARGE SCALE GENOMIC DNA]</scope>
    <source>
        <strain evidence="8">EC2010</strain>
        <tissue evidence="8">Whole organism of an adult</tissue>
    </source>
</reference>
<dbReference type="SUPFAM" id="SSF49854">
    <property type="entry name" value="Spermadhesin, CUB domain"/>
    <property type="match status" value="2"/>
</dbReference>
<dbReference type="InterPro" id="IPR035914">
    <property type="entry name" value="Sperma_CUB_dom_sf"/>
</dbReference>
<comment type="caution">
    <text evidence="3">Lacks conserved residue(s) required for the propagation of feature annotation.</text>
</comment>
<keyword evidence="9" id="KW-1185">Reference proteome</keyword>
<feature type="region of interest" description="Disordered" evidence="4">
    <location>
        <begin position="538"/>
        <end position="563"/>
    </location>
</feature>
<evidence type="ECO:0000259" key="7">
    <source>
        <dbReference type="PROSITE" id="PS01180"/>
    </source>
</evidence>
<feature type="compositionally biased region" description="Basic residues" evidence="4">
    <location>
        <begin position="547"/>
        <end position="556"/>
    </location>
</feature>
<dbReference type="Gene3D" id="4.10.400.10">
    <property type="entry name" value="Low-density Lipoprotein Receptor"/>
    <property type="match status" value="1"/>
</dbReference>
<dbReference type="InterPro" id="IPR036055">
    <property type="entry name" value="LDL_receptor-like_sf"/>
</dbReference>
<feature type="signal peptide" evidence="6">
    <location>
        <begin position="1"/>
        <end position="33"/>
    </location>
</feature>
<dbReference type="InterPro" id="IPR023415">
    <property type="entry name" value="LDLR_class-A_CS"/>
</dbReference>
<name>A0A3S0ZWD5_ELYCH</name>
<feature type="domain" description="CUB" evidence="7">
    <location>
        <begin position="202"/>
        <end position="315"/>
    </location>
</feature>
<feature type="chain" id="PRO_5018612872" description="CUB domain-containing protein" evidence="6">
    <location>
        <begin position="34"/>
        <end position="659"/>
    </location>
</feature>
<comment type="caution">
    <text evidence="8">The sequence shown here is derived from an EMBL/GenBank/DDBJ whole genome shotgun (WGS) entry which is preliminary data.</text>
</comment>
<dbReference type="AlphaFoldDB" id="A0A3S0ZWD5"/>
<feature type="transmembrane region" description="Helical" evidence="5">
    <location>
        <begin position="392"/>
        <end position="416"/>
    </location>
</feature>
<dbReference type="PANTHER" id="PTHR24251">
    <property type="entry name" value="OVOCHYMASE-RELATED"/>
    <property type="match status" value="1"/>
</dbReference>
<evidence type="ECO:0000256" key="2">
    <source>
        <dbReference type="ARBA" id="ARBA00023157"/>
    </source>
</evidence>